<proteinExistence type="predicted"/>
<dbReference type="EMBL" id="CP182909">
    <property type="protein sequence ID" value="XPM64829.1"/>
    <property type="molecule type" value="Genomic_DNA"/>
</dbReference>
<dbReference type="Proteomes" id="UP000095472">
    <property type="component" value="Chromosome"/>
</dbReference>
<sequence>MGDGGKKGIGSWELGVGEKRNSGSTLITPRLLGSRNFLNSALFSHSEHRYA</sequence>
<organism evidence="1 2">
    <name type="scientific">Desertifilum tharense IPPAS B-1220</name>
    <dbReference type="NCBI Taxonomy" id="1781255"/>
    <lineage>
        <taxon>Bacteria</taxon>
        <taxon>Bacillati</taxon>
        <taxon>Cyanobacteriota</taxon>
        <taxon>Cyanophyceae</taxon>
        <taxon>Desertifilales</taxon>
        <taxon>Desertifilaceae</taxon>
        <taxon>Desertifilum</taxon>
    </lineage>
</organism>
<accession>A0ACD5GVS2</accession>
<evidence type="ECO:0000313" key="2">
    <source>
        <dbReference type="Proteomes" id="UP000095472"/>
    </source>
</evidence>
<keyword evidence="2" id="KW-1185">Reference proteome</keyword>
<protein>
    <submittedName>
        <fullName evidence="1">Uncharacterized protein</fullName>
    </submittedName>
</protein>
<evidence type="ECO:0000313" key="1">
    <source>
        <dbReference type="EMBL" id="XPM64829.1"/>
    </source>
</evidence>
<reference evidence="1 2" key="1">
    <citation type="journal article" date="2016" name="Genome Announc.">
        <title>Draft Genome Sequence of the Thermotolerant Cyanobacterium Desertifilum sp. IPPAS B-1220.</title>
        <authorList>
            <person name="Mironov K.S."/>
            <person name="Sinetova M.A."/>
            <person name="Bolatkhan K."/>
            <person name="Zayadan B.K."/>
            <person name="Ustinova V.V."/>
            <person name="Kupriyanova E.V."/>
            <person name="Skrypnik A.N."/>
            <person name="Gogoleva N.E."/>
            <person name="Gogolev Y.V."/>
            <person name="Los D.A."/>
        </authorList>
    </citation>
    <scope>NUCLEOTIDE SEQUENCE [LARGE SCALE GENOMIC DNA]</scope>
    <source>
        <strain evidence="1 2">IPPAS B-1220</strain>
    </source>
</reference>
<name>A0ACD5GVS2_9CYAN</name>
<gene>
    <name evidence="1" type="ORF">BH720_002445</name>
</gene>